<feature type="compositionally biased region" description="Basic and acidic residues" evidence="8">
    <location>
        <begin position="132"/>
        <end position="149"/>
    </location>
</feature>
<dbReference type="InterPro" id="IPR036638">
    <property type="entry name" value="HLH_DNA-bd_sf"/>
</dbReference>
<reference evidence="10" key="2">
    <citation type="submission" date="2025-09" db="UniProtKB">
        <authorList>
            <consortium name="Ensembl"/>
        </authorList>
    </citation>
    <scope>IDENTIFICATION</scope>
</reference>
<dbReference type="AlphaFoldDB" id="A0A8C8RFK4"/>
<dbReference type="GO" id="GO:0007507">
    <property type="term" value="P:heart development"/>
    <property type="evidence" value="ECO:0007669"/>
    <property type="project" value="TreeGrafter"/>
</dbReference>
<feature type="region of interest" description="Disordered" evidence="8">
    <location>
        <begin position="130"/>
        <end position="166"/>
    </location>
</feature>
<protein>
    <recommendedName>
        <fullName evidence="7">Heart- and neural crest derivatives-expressed protein 1</fullName>
    </recommendedName>
</protein>
<accession>A0A8C8RFK4</accession>
<evidence type="ECO:0000256" key="7">
    <source>
        <dbReference type="ARBA" id="ARBA00040824"/>
    </source>
</evidence>
<organism evidence="10 11">
    <name type="scientific">Pelusios castaneus</name>
    <name type="common">West African mud turtle</name>
    <dbReference type="NCBI Taxonomy" id="367368"/>
    <lineage>
        <taxon>Eukaryota</taxon>
        <taxon>Metazoa</taxon>
        <taxon>Chordata</taxon>
        <taxon>Craniata</taxon>
        <taxon>Vertebrata</taxon>
        <taxon>Euteleostomi</taxon>
        <taxon>Archelosauria</taxon>
        <taxon>Testudinata</taxon>
        <taxon>Testudines</taxon>
        <taxon>Pleurodira</taxon>
        <taxon>Pelomedusidae</taxon>
        <taxon>Pelusios</taxon>
    </lineage>
</organism>
<sequence>MNLVGGYQPHVLHEPFVLGLPERACLPGWVLSPELAPAPAPAPAYAPDFGPPGLELGGRLARRRGAGPRKERRRTESINSAFAELRERIPNVPADTKLSKIKTLRLAASYIAYLTDVLARDGPAGDTAAFRAELKKSDSRESKRKREEPSFSPAQGPKKLKGRTGWPQQVWALELNQ</sequence>
<dbReference type="InterPro" id="IPR011598">
    <property type="entry name" value="bHLH_dom"/>
</dbReference>
<dbReference type="Proteomes" id="UP000694393">
    <property type="component" value="Unplaced"/>
</dbReference>
<evidence type="ECO:0000313" key="10">
    <source>
        <dbReference type="Ensembl" id="ENSPCEP00000004354.1"/>
    </source>
</evidence>
<name>A0A8C8RFK4_9SAUR</name>
<keyword evidence="2" id="KW-0217">Developmental protein</keyword>
<keyword evidence="3" id="KW-0805">Transcription regulation</keyword>
<comment type="subcellular location">
    <subcellularLocation>
        <location evidence="1">Nucleus</location>
        <location evidence="1">Nucleolus</location>
    </subcellularLocation>
</comment>
<dbReference type="GO" id="GO:0000977">
    <property type="term" value="F:RNA polymerase II transcription regulatory region sequence-specific DNA binding"/>
    <property type="evidence" value="ECO:0007669"/>
    <property type="project" value="TreeGrafter"/>
</dbReference>
<proteinExistence type="predicted"/>
<evidence type="ECO:0000259" key="9">
    <source>
        <dbReference type="PROSITE" id="PS50888"/>
    </source>
</evidence>
<evidence type="ECO:0000256" key="3">
    <source>
        <dbReference type="ARBA" id="ARBA00023015"/>
    </source>
</evidence>
<evidence type="ECO:0000313" key="11">
    <source>
        <dbReference type="Proteomes" id="UP000694393"/>
    </source>
</evidence>
<evidence type="ECO:0000256" key="4">
    <source>
        <dbReference type="ARBA" id="ARBA00023125"/>
    </source>
</evidence>
<evidence type="ECO:0000256" key="8">
    <source>
        <dbReference type="SAM" id="MobiDB-lite"/>
    </source>
</evidence>
<dbReference type="Pfam" id="PF00010">
    <property type="entry name" value="HLH"/>
    <property type="match status" value="1"/>
</dbReference>
<keyword evidence="4" id="KW-0238">DNA-binding</keyword>
<reference evidence="10" key="1">
    <citation type="submission" date="2025-08" db="UniProtKB">
        <authorList>
            <consortium name="Ensembl"/>
        </authorList>
    </citation>
    <scope>IDENTIFICATION</scope>
</reference>
<dbReference type="InterPro" id="IPR050283">
    <property type="entry name" value="E-box_TF_Regulators"/>
</dbReference>
<dbReference type="CDD" id="cd11466">
    <property type="entry name" value="bHLH_TS_HAND"/>
    <property type="match status" value="1"/>
</dbReference>
<evidence type="ECO:0000256" key="6">
    <source>
        <dbReference type="ARBA" id="ARBA00023242"/>
    </source>
</evidence>
<dbReference type="GO" id="GO:0000981">
    <property type="term" value="F:DNA-binding transcription factor activity, RNA polymerase II-specific"/>
    <property type="evidence" value="ECO:0007669"/>
    <property type="project" value="TreeGrafter"/>
</dbReference>
<dbReference type="PROSITE" id="PS50888">
    <property type="entry name" value="BHLH"/>
    <property type="match status" value="1"/>
</dbReference>
<evidence type="ECO:0000256" key="5">
    <source>
        <dbReference type="ARBA" id="ARBA00023163"/>
    </source>
</evidence>
<dbReference type="PANTHER" id="PTHR23349:SF3">
    <property type="entry name" value="HEART- AND NEURAL CREST DERIVATIVES-EXPRESSED PROTEIN 1"/>
    <property type="match status" value="1"/>
</dbReference>
<feature type="domain" description="BHLH" evidence="9">
    <location>
        <begin position="62"/>
        <end position="114"/>
    </location>
</feature>
<dbReference type="SUPFAM" id="SSF47459">
    <property type="entry name" value="HLH, helix-loop-helix DNA-binding domain"/>
    <property type="match status" value="1"/>
</dbReference>
<dbReference type="GO" id="GO:0046983">
    <property type="term" value="F:protein dimerization activity"/>
    <property type="evidence" value="ECO:0007669"/>
    <property type="project" value="InterPro"/>
</dbReference>
<dbReference type="PANTHER" id="PTHR23349">
    <property type="entry name" value="BASIC HELIX-LOOP-HELIX TRANSCRIPTION FACTOR, TWIST"/>
    <property type="match status" value="1"/>
</dbReference>
<dbReference type="Ensembl" id="ENSPCET00000004499.1">
    <property type="protein sequence ID" value="ENSPCEP00000004354.1"/>
    <property type="gene ID" value="ENSPCEG00000003510.1"/>
</dbReference>
<dbReference type="GO" id="GO:0005730">
    <property type="term" value="C:nucleolus"/>
    <property type="evidence" value="ECO:0007669"/>
    <property type="project" value="UniProtKB-SubCell"/>
</dbReference>
<keyword evidence="6" id="KW-0539">Nucleus</keyword>
<keyword evidence="11" id="KW-1185">Reference proteome</keyword>
<dbReference type="FunFam" id="4.10.280.10:FF:000010">
    <property type="entry name" value="Scleraxis bHLH transcription factor"/>
    <property type="match status" value="1"/>
</dbReference>
<dbReference type="Gene3D" id="4.10.280.10">
    <property type="entry name" value="Helix-loop-helix DNA-binding domain"/>
    <property type="match status" value="1"/>
</dbReference>
<keyword evidence="5" id="KW-0804">Transcription</keyword>
<dbReference type="SMART" id="SM00353">
    <property type="entry name" value="HLH"/>
    <property type="match status" value="1"/>
</dbReference>
<evidence type="ECO:0000256" key="1">
    <source>
        <dbReference type="ARBA" id="ARBA00004604"/>
    </source>
</evidence>
<evidence type="ECO:0000256" key="2">
    <source>
        <dbReference type="ARBA" id="ARBA00022473"/>
    </source>
</evidence>